<keyword evidence="3 10" id="KW-0808">Transferase</keyword>
<feature type="binding site" evidence="10">
    <location>
        <position position="108"/>
    </location>
    <ligand>
        <name>4-amino-2-methyl-5-(diphosphooxymethyl)pyrimidine</name>
        <dbReference type="ChEBI" id="CHEBI:57841"/>
    </ligand>
</feature>
<comment type="cofactor">
    <cofactor evidence="10">
        <name>Mg(2+)</name>
        <dbReference type="ChEBI" id="CHEBI:18420"/>
    </cofactor>
    <text evidence="10">Binds 1 Mg(2+) ion per subunit.</text>
</comment>
<dbReference type="InterPro" id="IPR036206">
    <property type="entry name" value="ThiamineP_synth_sf"/>
</dbReference>
<evidence type="ECO:0000256" key="5">
    <source>
        <dbReference type="ARBA" id="ARBA00022842"/>
    </source>
</evidence>
<feature type="binding site" evidence="10">
    <location>
        <begin position="137"/>
        <end position="139"/>
    </location>
    <ligand>
        <name>2-[(2R,5Z)-2-carboxy-4-methylthiazol-5(2H)-ylidene]ethyl phosphate</name>
        <dbReference type="ChEBI" id="CHEBI:62899"/>
    </ligand>
</feature>
<dbReference type="GO" id="GO:0004789">
    <property type="term" value="F:thiamine-phosphate diphosphorylase activity"/>
    <property type="evidence" value="ECO:0007669"/>
    <property type="project" value="UniProtKB-UniRule"/>
</dbReference>
<evidence type="ECO:0000256" key="7">
    <source>
        <dbReference type="ARBA" id="ARBA00047334"/>
    </source>
</evidence>
<name>A0A939M0Y9_9MICO</name>
<keyword evidence="4 10" id="KW-0479">Metal-binding</keyword>
<dbReference type="InterPro" id="IPR022998">
    <property type="entry name" value="ThiamineP_synth_TenI"/>
</dbReference>
<sequence length="228" mass="23146">MSLYLVTDRELCGARGVAETVRRAVDGGVGIVQLRDKHADADEQLRQAEEIAAAIDGRAAFVINDRLDVALAARDRGIPVDGVHLGQGDTAVLGAREALGSDAIIGLTANTEEHLAAVARLPRGTVDHLGVGVIRPTSTKPDHPPALGVDGFARLAASSPVPCVAIGGVRLEDAAGLRAAGAAGLAVVSALCAADDPERAAREFLAAWHAGQAGSRPAGRGASDGVGR</sequence>
<evidence type="ECO:0000256" key="12">
    <source>
        <dbReference type="RuleBase" id="RU004253"/>
    </source>
</evidence>
<comment type="catalytic activity">
    <reaction evidence="9 10 11">
        <text>2-[(2R,5Z)-2-carboxy-4-methylthiazol-5(2H)-ylidene]ethyl phosphate + 4-amino-2-methyl-5-(diphosphooxymethyl)pyrimidine + 2 H(+) = thiamine phosphate + CO2 + diphosphate</text>
        <dbReference type="Rhea" id="RHEA:47844"/>
        <dbReference type="ChEBI" id="CHEBI:15378"/>
        <dbReference type="ChEBI" id="CHEBI:16526"/>
        <dbReference type="ChEBI" id="CHEBI:33019"/>
        <dbReference type="ChEBI" id="CHEBI:37575"/>
        <dbReference type="ChEBI" id="CHEBI:57841"/>
        <dbReference type="ChEBI" id="CHEBI:62899"/>
        <dbReference type="EC" id="2.5.1.3"/>
    </reaction>
</comment>
<evidence type="ECO:0000313" key="14">
    <source>
        <dbReference type="EMBL" id="MBO1805997.1"/>
    </source>
</evidence>
<dbReference type="Gene3D" id="3.20.20.70">
    <property type="entry name" value="Aldolase class I"/>
    <property type="match status" value="1"/>
</dbReference>
<evidence type="ECO:0000256" key="1">
    <source>
        <dbReference type="ARBA" id="ARBA00003814"/>
    </source>
</evidence>
<dbReference type="GO" id="GO:0005737">
    <property type="term" value="C:cytoplasm"/>
    <property type="evidence" value="ECO:0007669"/>
    <property type="project" value="TreeGrafter"/>
</dbReference>
<dbReference type="CDD" id="cd00564">
    <property type="entry name" value="TMP_TenI"/>
    <property type="match status" value="1"/>
</dbReference>
<comment type="catalytic activity">
    <reaction evidence="8 10 11">
        <text>2-(2-carboxy-4-methylthiazol-5-yl)ethyl phosphate + 4-amino-2-methyl-5-(diphosphooxymethyl)pyrimidine + 2 H(+) = thiamine phosphate + CO2 + diphosphate</text>
        <dbReference type="Rhea" id="RHEA:47848"/>
        <dbReference type="ChEBI" id="CHEBI:15378"/>
        <dbReference type="ChEBI" id="CHEBI:16526"/>
        <dbReference type="ChEBI" id="CHEBI:33019"/>
        <dbReference type="ChEBI" id="CHEBI:37575"/>
        <dbReference type="ChEBI" id="CHEBI:57841"/>
        <dbReference type="ChEBI" id="CHEBI:62890"/>
        <dbReference type="EC" id="2.5.1.3"/>
    </reaction>
</comment>
<feature type="binding site" evidence="10">
    <location>
        <position position="168"/>
    </location>
    <ligand>
        <name>2-[(2R,5Z)-2-carboxy-4-methylthiazol-5(2H)-ylidene]ethyl phosphate</name>
        <dbReference type="ChEBI" id="CHEBI:62899"/>
    </ligand>
</feature>
<dbReference type="GO" id="GO:0000287">
    <property type="term" value="F:magnesium ion binding"/>
    <property type="evidence" value="ECO:0007669"/>
    <property type="project" value="UniProtKB-UniRule"/>
</dbReference>
<dbReference type="GO" id="GO:0009228">
    <property type="term" value="P:thiamine biosynthetic process"/>
    <property type="evidence" value="ECO:0007669"/>
    <property type="project" value="UniProtKB-KW"/>
</dbReference>
<dbReference type="NCBIfam" id="TIGR00693">
    <property type="entry name" value="thiE"/>
    <property type="match status" value="1"/>
</dbReference>
<comment type="similarity">
    <text evidence="10 11">Belongs to the thiamine-phosphate synthase family.</text>
</comment>
<evidence type="ECO:0000256" key="2">
    <source>
        <dbReference type="ARBA" id="ARBA00005165"/>
    </source>
</evidence>
<keyword evidence="6 10" id="KW-0784">Thiamine biosynthesis</keyword>
<dbReference type="AlphaFoldDB" id="A0A939M0Y9"/>
<feature type="binding site" evidence="10">
    <location>
        <position position="140"/>
    </location>
    <ligand>
        <name>4-amino-2-methyl-5-(diphosphooxymethyl)pyrimidine</name>
        <dbReference type="ChEBI" id="CHEBI:57841"/>
    </ligand>
</feature>
<dbReference type="PANTHER" id="PTHR20857">
    <property type="entry name" value="THIAMINE-PHOSPHATE PYROPHOSPHORYLASE"/>
    <property type="match status" value="1"/>
</dbReference>
<dbReference type="GO" id="GO:0009229">
    <property type="term" value="P:thiamine diphosphate biosynthetic process"/>
    <property type="evidence" value="ECO:0007669"/>
    <property type="project" value="UniProtKB-UniRule"/>
</dbReference>
<dbReference type="EMBL" id="JAGDYL010000022">
    <property type="protein sequence ID" value="MBO1805997.1"/>
    <property type="molecule type" value="Genomic_DNA"/>
</dbReference>
<accession>A0A939M0Y9</accession>
<evidence type="ECO:0000256" key="11">
    <source>
        <dbReference type="RuleBase" id="RU003826"/>
    </source>
</evidence>
<comment type="pathway">
    <text evidence="2 10 12">Cofactor biosynthesis; thiamine diphosphate biosynthesis; thiamine phosphate from 4-amino-2-methyl-5-diphosphomethylpyrimidine and 4-methyl-5-(2-phosphoethyl)-thiazole: step 1/1.</text>
</comment>
<evidence type="ECO:0000256" key="9">
    <source>
        <dbReference type="ARBA" id="ARBA00047883"/>
    </source>
</evidence>
<feature type="binding site" evidence="10">
    <location>
        <position position="64"/>
    </location>
    <ligand>
        <name>4-amino-2-methyl-5-(diphosphooxymethyl)pyrimidine</name>
        <dbReference type="ChEBI" id="CHEBI:57841"/>
    </ligand>
</feature>
<proteinExistence type="inferred from homology"/>
<comment type="function">
    <text evidence="1 10">Condenses 4-methyl-5-(beta-hydroxyethyl)thiazole monophosphate (THZ-P) and 2-methyl-4-amino-5-hydroxymethyl pyrimidine pyrophosphate (HMP-PP) to form thiamine monophosphate (TMP).</text>
</comment>
<organism evidence="14 15">
    <name type="scientific">Leucobacter ruminantium</name>
    <dbReference type="NCBI Taxonomy" id="1289170"/>
    <lineage>
        <taxon>Bacteria</taxon>
        <taxon>Bacillati</taxon>
        <taxon>Actinomycetota</taxon>
        <taxon>Actinomycetes</taxon>
        <taxon>Micrococcales</taxon>
        <taxon>Microbacteriaceae</taxon>
        <taxon>Leucobacter</taxon>
    </lineage>
</organism>
<dbReference type="PANTHER" id="PTHR20857:SF15">
    <property type="entry name" value="THIAMINE-PHOSPHATE SYNTHASE"/>
    <property type="match status" value="1"/>
</dbReference>
<keyword evidence="15" id="KW-1185">Reference proteome</keyword>
<evidence type="ECO:0000259" key="13">
    <source>
        <dbReference type="Pfam" id="PF02581"/>
    </source>
</evidence>
<evidence type="ECO:0000256" key="3">
    <source>
        <dbReference type="ARBA" id="ARBA00022679"/>
    </source>
</evidence>
<dbReference type="EC" id="2.5.1.3" evidence="10"/>
<dbReference type="SUPFAM" id="SSF51391">
    <property type="entry name" value="Thiamin phosphate synthase"/>
    <property type="match status" value="1"/>
</dbReference>
<evidence type="ECO:0000256" key="10">
    <source>
        <dbReference type="HAMAP-Rule" id="MF_00097"/>
    </source>
</evidence>
<dbReference type="HAMAP" id="MF_00097">
    <property type="entry name" value="TMP_synthase"/>
    <property type="match status" value="1"/>
</dbReference>
<dbReference type="Proteomes" id="UP000664398">
    <property type="component" value="Unassembled WGS sequence"/>
</dbReference>
<feature type="binding site" evidence="10">
    <location>
        <position position="65"/>
    </location>
    <ligand>
        <name>Mg(2+)</name>
        <dbReference type="ChEBI" id="CHEBI:18420"/>
    </ligand>
</feature>
<feature type="binding site" evidence="10">
    <location>
        <begin position="188"/>
        <end position="189"/>
    </location>
    <ligand>
        <name>2-[(2R,5Z)-2-carboxy-4-methylthiazol-5(2H)-ylidene]ethyl phosphate</name>
        <dbReference type="ChEBI" id="CHEBI:62899"/>
    </ligand>
</feature>
<dbReference type="InterPro" id="IPR013785">
    <property type="entry name" value="Aldolase_TIM"/>
</dbReference>
<gene>
    <name evidence="10 14" type="primary">thiE</name>
    <name evidence="14" type="ORF">J4H91_11825</name>
</gene>
<evidence type="ECO:0000256" key="6">
    <source>
        <dbReference type="ARBA" id="ARBA00022977"/>
    </source>
</evidence>
<evidence type="ECO:0000256" key="4">
    <source>
        <dbReference type="ARBA" id="ARBA00022723"/>
    </source>
</evidence>
<feature type="domain" description="Thiamine phosphate synthase/TenI" evidence="13">
    <location>
        <begin position="3"/>
        <end position="191"/>
    </location>
</feature>
<comment type="catalytic activity">
    <reaction evidence="7 10 11">
        <text>4-methyl-5-(2-phosphooxyethyl)-thiazole + 4-amino-2-methyl-5-(diphosphooxymethyl)pyrimidine + H(+) = thiamine phosphate + diphosphate</text>
        <dbReference type="Rhea" id="RHEA:22328"/>
        <dbReference type="ChEBI" id="CHEBI:15378"/>
        <dbReference type="ChEBI" id="CHEBI:33019"/>
        <dbReference type="ChEBI" id="CHEBI:37575"/>
        <dbReference type="ChEBI" id="CHEBI:57841"/>
        <dbReference type="ChEBI" id="CHEBI:58296"/>
        <dbReference type="EC" id="2.5.1.3"/>
    </reaction>
</comment>
<dbReference type="Pfam" id="PF02581">
    <property type="entry name" value="TMP-TENI"/>
    <property type="match status" value="1"/>
</dbReference>
<keyword evidence="5 10" id="KW-0460">Magnesium</keyword>
<dbReference type="InterPro" id="IPR034291">
    <property type="entry name" value="TMP_synthase"/>
</dbReference>
<feature type="binding site" evidence="10">
    <location>
        <begin position="33"/>
        <end position="37"/>
    </location>
    <ligand>
        <name>4-amino-2-methyl-5-(diphosphooxymethyl)pyrimidine</name>
        <dbReference type="ChEBI" id="CHEBI:57841"/>
    </ligand>
</feature>
<protein>
    <recommendedName>
        <fullName evidence="10">Thiamine-phosphate synthase</fullName>
        <shortName evidence="10">TP synthase</shortName>
        <shortName evidence="10">TPS</shortName>
        <ecNumber evidence="10">2.5.1.3</ecNumber>
    </recommendedName>
    <alternativeName>
        <fullName evidence="10">Thiamine-phosphate pyrophosphorylase</fullName>
        <shortName evidence="10">TMP pyrophosphorylase</shortName>
        <shortName evidence="10">TMP-PPase</shortName>
    </alternativeName>
</protein>
<evidence type="ECO:0000313" key="15">
    <source>
        <dbReference type="Proteomes" id="UP000664398"/>
    </source>
</evidence>
<feature type="binding site" evidence="10">
    <location>
        <position position="89"/>
    </location>
    <ligand>
        <name>Mg(2+)</name>
        <dbReference type="ChEBI" id="CHEBI:18420"/>
    </ligand>
</feature>
<comment type="caution">
    <text evidence="14">The sequence shown here is derived from an EMBL/GenBank/DDBJ whole genome shotgun (WGS) entry which is preliminary data.</text>
</comment>
<evidence type="ECO:0000256" key="8">
    <source>
        <dbReference type="ARBA" id="ARBA00047851"/>
    </source>
</evidence>
<reference evidence="14" key="1">
    <citation type="submission" date="2021-03" db="EMBL/GenBank/DDBJ databases">
        <title>Leucobacter chromiisoli sp. nov., isolated from chromium-containing soil of chemical plant.</title>
        <authorList>
            <person name="Xu Z."/>
        </authorList>
    </citation>
    <scope>NUCLEOTIDE SEQUENCE</scope>
    <source>
        <strain evidence="14">A2</strain>
    </source>
</reference>